<evidence type="ECO:0000256" key="6">
    <source>
        <dbReference type="ARBA" id="ARBA00023209"/>
    </source>
</evidence>
<evidence type="ECO:0000256" key="4">
    <source>
        <dbReference type="ARBA" id="ARBA00022679"/>
    </source>
</evidence>
<dbReference type="EC" id="2.3.1.274" evidence="8 10"/>
<evidence type="ECO:0000256" key="2">
    <source>
        <dbReference type="ARBA" id="ARBA00022490"/>
    </source>
</evidence>
<dbReference type="InterPro" id="IPR003664">
    <property type="entry name" value="FA_synthesis"/>
</dbReference>
<evidence type="ECO:0000256" key="3">
    <source>
        <dbReference type="ARBA" id="ARBA00022516"/>
    </source>
</evidence>
<dbReference type="EMBL" id="CP034928">
    <property type="protein sequence ID" value="QAA76815.1"/>
    <property type="molecule type" value="Genomic_DNA"/>
</dbReference>
<keyword evidence="4 10" id="KW-0808">Transferase</keyword>
<evidence type="ECO:0000256" key="5">
    <source>
        <dbReference type="ARBA" id="ARBA00023098"/>
    </source>
</evidence>
<comment type="subunit">
    <text evidence="9 10">Homodimer. Probably interacts with PlsY.</text>
</comment>
<keyword evidence="3 10" id="KW-0444">Lipid biosynthesis</keyword>
<dbReference type="InterPro" id="IPR012281">
    <property type="entry name" value="Phospholipid_synth_PlsX-like"/>
</dbReference>
<keyword evidence="5 10" id="KW-0443">Lipid metabolism</keyword>
<dbReference type="PANTHER" id="PTHR30100:SF1">
    <property type="entry name" value="PHOSPHATE ACYLTRANSFERASE"/>
    <property type="match status" value="1"/>
</dbReference>
<dbReference type="GO" id="GO:0006633">
    <property type="term" value="P:fatty acid biosynthetic process"/>
    <property type="evidence" value="ECO:0007669"/>
    <property type="project" value="UniProtKB-UniRule"/>
</dbReference>
<dbReference type="UniPathway" id="UPA00085"/>
<comment type="similarity">
    <text evidence="10">Belongs to the PlsX family.</text>
</comment>
<proteinExistence type="inferred from homology"/>
<keyword evidence="7 10" id="KW-1208">Phospholipid metabolism</keyword>
<dbReference type="AlphaFoldDB" id="A0A410FUK8"/>
<dbReference type="PANTHER" id="PTHR30100">
    <property type="entry name" value="FATTY ACID/PHOSPHOLIPID SYNTHESIS PROTEIN PLSX"/>
    <property type="match status" value="1"/>
</dbReference>
<comment type="function">
    <text evidence="10">Catalyzes the reversible formation of acyl-phosphate (acyl-PO(4)) from acyl-[acyl-carrier-protein] (acyl-ACP). This enzyme utilizes acyl-ACP as fatty acyl donor, but not acyl-CoA.</text>
</comment>
<keyword evidence="2 10" id="KW-0963">Cytoplasm</keyword>
<dbReference type="GO" id="GO:0008654">
    <property type="term" value="P:phospholipid biosynthetic process"/>
    <property type="evidence" value="ECO:0007669"/>
    <property type="project" value="UniProtKB-KW"/>
</dbReference>
<evidence type="ECO:0000256" key="7">
    <source>
        <dbReference type="ARBA" id="ARBA00023264"/>
    </source>
</evidence>
<comment type="pathway">
    <text evidence="10">Lipid metabolism; phospholipid metabolism.</text>
</comment>
<keyword evidence="6 10" id="KW-0594">Phospholipid biosynthesis</keyword>
<protein>
    <recommendedName>
        <fullName evidence="8 10">Phosphate acyltransferase</fullName>
        <ecNumber evidence="8 10">2.3.1.274</ecNumber>
    </recommendedName>
    <alternativeName>
        <fullName evidence="10">Acyl-ACP phosphotransacylase</fullName>
    </alternativeName>
    <alternativeName>
        <fullName evidence="10">Acyl-[acyl-carrier-protein]--phosphate acyltransferase</fullName>
    </alternativeName>
    <alternativeName>
        <fullName evidence="10">Phosphate-acyl-ACP acyltransferase</fullName>
    </alternativeName>
</protein>
<evidence type="ECO:0000256" key="11">
    <source>
        <dbReference type="SAM" id="MobiDB-lite"/>
    </source>
</evidence>
<dbReference type="PIRSF" id="PIRSF002465">
    <property type="entry name" value="Phsphlp_syn_PlsX"/>
    <property type="match status" value="1"/>
</dbReference>
<dbReference type="GO" id="GO:0005737">
    <property type="term" value="C:cytoplasm"/>
    <property type="evidence" value="ECO:0007669"/>
    <property type="project" value="UniProtKB-SubCell"/>
</dbReference>
<evidence type="ECO:0000256" key="8">
    <source>
        <dbReference type="ARBA" id="ARBA00024069"/>
    </source>
</evidence>
<dbReference type="Proteomes" id="UP000287233">
    <property type="component" value="Chromosome"/>
</dbReference>
<dbReference type="HAMAP" id="MF_00019">
    <property type="entry name" value="PlsX"/>
    <property type="match status" value="1"/>
</dbReference>
<evidence type="ECO:0000256" key="9">
    <source>
        <dbReference type="ARBA" id="ARBA00046608"/>
    </source>
</evidence>
<evidence type="ECO:0000256" key="1">
    <source>
        <dbReference type="ARBA" id="ARBA00001232"/>
    </source>
</evidence>
<sequence length="347" mass="35600">MKPRIVVDVMGADRPPAELAAGAIRAAERLPMTLVLAGHGLSTLPGLPSTVEILDCPSPSLPEETAVRAAQRDETSIARGLDAVGRGEADAFLSAANTGTVVSAAILRLGRLPGVLRPGLCVSLPTLRGEVLLIDAGATADPRPACLVQFADLGSVYAQAVLGVARPAIGLLNIGTEHGKGDRLARSAHELLAGRDGFVGNVEPHTVLTERPVDVVVAGGFAGNLFLKAVEGGVEGLLGMLSGELRRSRRAKLGAWLARGALRAVSDRMRYEERNAAPLLGVNGLVTVAHGRSDARAFAGAVRRTYLASKACIVDALRGRLAPVPAGPGLANPGDPGIPSAAPTSAQ</sequence>
<keyword evidence="12" id="KW-0012">Acyltransferase</keyword>
<comment type="subcellular location">
    <subcellularLocation>
        <location evidence="10">Cytoplasm</location>
    </subcellularLocation>
    <text evidence="10">Associated with the membrane possibly through PlsY.</text>
</comment>
<feature type="region of interest" description="Disordered" evidence="11">
    <location>
        <begin position="327"/>
        <end position="347"/>
    </location>
</feature>
<reference evidence="13" key="1">
    <citation type="submission" date="2018-12" db="EMBL/GenBank/DDBJ databases">
        <title>Complete genome sequence of an uncultured bacterium of the candidate phylum Bipolaricaulota.</title>
        <authorList>
            <person name="Kadnikov V.V."/>
            <person name="Mardanov A.V."/>
            <person name="Beletsky A.V."/>
            <person name="Frank Y.A."/>
            <person name="Karnachuk O.V."/>
            <person name="Ravin N.V."/>
        </authorList>
    </citation>
    <scope>NUCLEOTIDE SEQUENCE [LARGE SCALE GENOMIC DNA]</scope>
</reference>
<dbReference type="GO" id="GO:0043811">
    <property type="term" value="F:phosphate:acyl-[acyl carrier protein] acyltransferase activity"/>
    <property type="evidence" value="ECO:0007669"/>
    <property type="project" value="UniProtKB-UniRule"/>
</dbReference>
<dbReference type="SUPFAM" id="SSF53659">
    <property type="entry name" value="Isocitrate/Isopropylmalate dehydrogenase-like"/>
    <property type="match status" value="1"/>
</dbReference>
<dbReference type="Gene3D" id="3.40.718.10">
    <property type="entry name" value="Isopropylmalate Dehydrogenase"/>
    <property type="match status" value="1"/>
</dbReference>
<dbReference type="Pfam" id="PF02504">
    <property type="entry name" value="FA_synthesis"/>
    <property type="match status" value="1"/>
</dbReference>
<comment type="catalytic activity">
    <reaction evidence="1 10">
        <text>a fatty acyl-[ACP] + phosphate = an acyl phosphate + holo-[ACP]</text>
        <dbReference type="Rhea" id="RHEA:42292"/>
        <dbReference type="Rhea" id="RHEA-COMP:9685"/>
        <dbReference type="Rhea" id="RHEA-COMP:14125"/>
        <dbReference type="ChEBI" id="CHEBI:43474"/>
        <dbReference type="ChEBI" id="CHEBI:59918"/>
        <dbReference type="ChEBI" id="CHEBI:64479"/>
        <dbReference type="ChEBI" id="CHEBI:138651"/>
        <dbReference type="EC" id="2.3.1.274"/>
    </reaction>
</comment>
<accession>A0A410FUK8</accession>
<organism evidence="12 13">
    <name type="scientific">Bipolaricaulis sibiricus</name>
    <dbReference type="NCBI Taxonomy" id="2501609"/>
    <lineage>
        <taxon>Bacteria</taxon>
        <taxon>Candidatus Bipolaricaulota</taxon>
        <taxon>Candidatus Bipolaricaulia</taxon>
        <taxon>Candidatus Bipolaricaulales</taxon>
        <taxon>Candidatus Bipolaricaulaceae</taxon>
        <taxon>Candidatus Bipolaricaulis</taxon>
    </lineage>
</organism>
<gene>
    <name evidence="10" type="primary">plsX</name>
    <name evidence="12" type="ORF">BIP78_1049</name>
</gene>
<name>A0A410FUK8_BIPS1</name>
<evidence type="ECO:0000313" key="13">
    <source>
        <dbReference type="Proteomes" id="UP000287233"/>
    </source>
</evidence>
<evidence type="ECO:0000256" key="10">
    <source>
        <dbReference type="HAMAP-Rule" id="MF_00019"/>
    </source>
</evidence>
<dbReference type="KEGG" id="bih:BIP78_1049"/>
<evidence type="ECO:0000313" key="12">
    <source>
        <dbReference type="EMBL" id="QAA76815.1"/>
    </source>
</evidence>